<evidence type="ECO:0000256" key="1">
    <source>
        <dbReference type="ARBA" id="ARBA00004651"/>
    </source>
</evidence>
<feature type="transmembrane region" description="Helical" evidence="6">
    <location>
        <begin position="145"/>
        <end position="166"/>
    </location>
</feature>
<dbReference type="Gene3D" id="1.20.950.20">
    <property type="entry name" value="Transmembrane di-heme cytochromes, Chain C"/>
    <property type="match status" value="1"/>
</dbReference>
<name>A0A432XEP4_9GAMM</name>
<gene>
    <name evidence="8" type="ORF">CWE24_10315</name>
</gene>
<sequence length="210" mass="23275">MQRVKIWDGFVRLGHWLMVLLVVLMWFTAEEGYMEWHLRLAAVLGAVVITRILWGFFGSESARFSYFLKGPKAVIHHISEFKQSTYQPSNTHNAAGGWAVVLLLLLLLLQFASGLFATDDIFYSGPLASSVSSEFSEVASDIHEIAFNMLLALVIVHIVAIVLYRIKGINLIAAMLHGYREGVVAPRLVSGLLGIIAAALIAAALFYWIN</sequence>
<evidence type="ECO:0000259" key="7">
    <source>
        <dbReference type="Pfam" id="PF01292"/>
    </source>
</evidence>
<evidence type="ECO:0000256" key="2">
    <source>
        <dbReference type="ARBA" id="ARBA00022475"/>
    </source>
</evidence>
<organism evidence="8 9">
    <name type="scientific">Pseudidiomarina donghaiensis</name>
    <dbReference type="NCBI Taxonomy" id="519452"/>
    <lineage>
        <taxon>Bacteria</taxon>
        <taxon>Pseudomonadati</taxon>
        <taxon>Pseudomonadota</taxon>
        <taxon>Gammaproteobacteria</taxon>
        <taxon>Alteromonadales</taxon>
        <taxon>Idiomarinaceae</taxon>
        <taxon>Pseudidiomarina</taxon>
    </lineage>
</organism>
<keyword evidence="4 6" id="KW-1133">Transmembrane helix</keyword>
<feature type="transmembrane region" description="Helical" evidence="6">
    <location>
        <begin position="9"/>
        <end position="28"/>
    </location>
</feature>
<dbReference type="InterPro" id="IPR016174">
    <property type="entry name" value="Di-haem_cyt_TM"/>
</dbReference>
<dbReference type="RefSeq" id="WP_092840846.1">
    <property type="nucleotide sequence ID" value="NZ_FPCF01000004.1"/>
</dbReference>
<comment type="caution">
    <text evidence="8">The sequence shown here is derived from an EMBL/GenBank/DDBJ whole genome shotgun (WGS) entry which is preliminary data.</text>
</comment>
<dbReference type="GO" id="GO:0005886">
    <property type="term" value="C:plasma membrane"/>
    <property type="evidence" value="ECO:0007669"/>
    <property type="project" value="UniProtKB-SubCell"/>
</dbReference>
<evidence type="ECO:0000313" key="9">
    <source>
        <dbReference type="Proteomes" id="UP000286985"/>
    </source>
</evidence>
<keyword evidence="5 6" id="KW-0472">Membrane</keyword>
<evidence type="ECO:0000256" key="5">
    <source>
        <dbReference type="ARBA" id="ARBA00023136"/>
    </source>
</evidence>
<dbReference type="GO" id="GO:0020037">
    <property type="term" value="F:heme binding"/>
    <property type="evidence" value="ECO:0007669"/>
    <property type="project" value="TreeGrafter"/>
</dbReference>
<dbReference type="OrthoDB" id="196472at2"/>
<dbReference type="GO" id="GO:0009055">
    <property type="term" value="F:electron transfer activity"/>
    <property type="evidence" value="ECO:0007669"/>
    <property type="project" value="InterPro"/>
</dbReference>
<proteinExistence type="predicted"/>
<dbReference type="Proteomes" id="UP000286985">
    <property type="component" value="Unassembled WGS sequence"/>
</dbReference>
<dbReference type="Pfam" id="PF01292">
    <property type="entry name" value="Ni_hydr_CYTB"/>
    <property type="match status" value="1"/>
</dbReference>
<feature type="transmembrane region" description="Helical" evidence="6">
    <location>
        <begin position="95"/>
        <end position="117"/>
    </location>
</feature>
<dbReference type="EMBL" id="PIPU01000005">
    <property type="protein sequence ID" value="RUO47106.1"/>
    <property type="molecule type" value="Genomic_DNA"/>
</dbReference>
<evidence type="ECO:0000313" key="8">
    <source>
        <dbReference type="EMBL" id="RUO47106.1"/>
    </source>
</evidence>
<dbReference type="STRING" id="519452.SAMN04488139_1888"/>
<evidence type="ECO:0000256" key="3">
    <source>
        <dbReference type="ARBA" id="ARBA00022692"/>
    </source>
</evidence>
<dbReference type="InterPro" id="IPR051542">
    <property type="entry name" value="Hydrogenase_cytochrome"/>
</dbReference>
<dbReference type="PANTHER" id="PTHR30485">
    <property type="entry name" value="NI/FE-HYDROGENASE 1 B-TYPE CYTOCHROME SUBUNIT"/>
    <property type="match status" value="1"/>
</dbReference>
<keyword evidence="2" id="KW-1003">Cell membrane</keyword>
<feature type="domain" description="Cytochrome b561 bacterial/Ni-hydrogenase" evidence="7">
    <location>
        <begin position="7"/>
        <end position="178"/>
    </location>
</feature>
<dbReference type="SUPFAM" id="SSF81342">
    <property type="entry name" value="Transmembrane di-heme cytochromes"/>
    <property type="match status" value="1"/>
</dbReference>
<keyword evidence="9" id="KW-1185">Reference proteome</keyword>
<dbReference type="InterPro" id="IPR011577">
    <property type="entry name" value="Cyt_b561_bac/Ni-Hgenase"/>
</dbReference>
<feature type="transmembrane region" description="Helical" evidence="6">
    <location>
        <begin position="40"/>
        <end position="57"/>
    </location>
</feature>
<protein>
    <submittedName>
        <fullName evidence="8">Cytochrome B</fullName>
    </submittedName>
</protein>
<evidence type="ECO:0000256" key="4">
    <source>
        <dbReference type="ARBA" id="ARBA00022989"/>
    </source>
</evidence>
<dbReference type="AlphaFoldDB" id="A0A432XEP4"/>
<feature type="transmembrane region" description="Helical" evidence="6">
    <location>
        <begin position="187"/>
        <end position="209"/>
    </location>
</feature>
<dbReference type="PANTHER" id="PTHR30485:SF2">
    <property type="entry name" value="BLL0597 PROTEIN"/>
    <property type="match status" value="1"/>
</dbReference>
<accession>A0A432XEP4</accession>
<keyword evidence="3 6" id="KW-0812">Transmembrane</keyword>
<evidence type="ECO:0000256" key="6">
    <source>
        <dbReference type="SAM" id="Phobius"/>
    </source>
</evidence>
<comment type="subcellular location">
    <subcellularLocation>
        <location evidence="1">Cell membrane</location>
        <topology evidence="1">Multi-pass membrane protein</topology>
    </subcellularLocation>
</comment>
<reference evidence="9" key="1">
    <citation type="journal article" date="2018" name="Front. Microbiol.">
        <title>Genome-Based Analysis Reveals the Taxonomy and Diversity of the Family Idiomarinaceae.</title>
        <authorList>
            <person name="Liu Y."/>
            <person name="Lai Q."/>
            <person name="Shao Z."/>
        </authorList>
    </citation>
    <scope>NUCLEOTIDE SEQUENCE [LARGE SCALE GENOMIC DNA]</scope>
    <source>
        <strain evidence="9">908033</strain>
    </source>
</reference>
<dbReference type="GO" id="GO:0022904">
    <property type="term" value="P:respiratory electron transport chain"/>
    <property type="evidence" value="ECO:0007669"/>
    <property type="project" value="InterPro"/>
</dbReference>